<evidence type="ECO:0000313" key="6">
    <source>
        <dbReference type="EMBL" id="AYF97293.1"/>
    </source>
</evidence>
<keyword evidence="3" id="KW-0472">Membrane</keyword>
<accession>A0A387B4E5</accession>
<keyword evidence="3" id="KW-1133">Transmembrane helix</keyword>
<feature type="domain" description="DUF4349" evidence="5">
    <location>
        <begin position="65"/>
        <end position="273"/>
    </location>
</feature>
<name>A0A387B4E5_9MICO</name>
<feature type="coiled-coil region" evidence="1">
    <location>
        <begin position="181"/>
        <end position="208"/>
    </location>
</feature>
<dbReference type="KEGG" id="lyd:D7I47_02850"/>
<dbReference type="Proteomes" id="UP000278886">
    <property type="component" value="Chromosome"/>
</dbReference>
<reference evidence="7" key="1">
    <citation type="submission" date="2018-09" db="EMBL/GenBank/DDBJ databases">
        <title>Genome sequencing of strain 2DFWR-13.</title>
        <authorList>
            <person name="Heo J."/>
            <person name="Kim S.-J."/>
            <person name="Kwon S.-W."/>
        </authorList>
    </citation>
    <scope>NUCLEOTIDE SEQUENCE [LARGE SCALE GENOMIC DNA]</scope>
    <source>
        <strain evidence="7">2DFWR-13</strain>
    </source>
</reference>
<feature type="chain" id="PRO_5039214978" evidence="4">
    <location>
        <begin position="28"/>
        <end position="292"/>
    </location>
</feature>
<dbReference type="AlphaFoldDB" id="A0A387B4E5"/>
<keyword evidence="3" id="KW-0812">Transmembrane</keyword>
<dbReference type="OrthoDB" id="186919at2"/>
<evidence type="ECO:0000256" key="3">
    <source>
        <dbReference type="SAM" id="Phobius"/>
    </source>
</evidence>
<dbReference type="InterPro" id="IPR025645">
    <property type="entry name" value="DUF4349"/>
</dbReference>
<keyword evidence="1" id="KW-0175">Coiled coil</keyword>
<evidence type="ECO:0000259" key="5">
    <source>
        <dbReference type="Pfam" id="PF14257"/>
    </source>
</evidence>
<dbReference type="RefSeq" id="WP_120761644.1">
    <property type="nucleotide sequence ID" value="NZ_CP032630.1"/>
</dbReference>
<dbReference type="Pfam" id="PF14257">
    <property type="entry name" value="DUF4349"/>
    <property type="match status" value="1"/>
</dbReference>
<evidence type="ECO:0000313" key="7">
    <source>
        <dbReference type="Proteomes" id="UP000278886"/>
    </source>
</evidence>
<gene>
    <name evidence="6" type="ORF">D7I47_02850</name>
</gene>
<protein>
    <submittedName>
        <fullName evidence="6">DUF4349 domain-containing protein</fullName>
    </submittedName>
</protein>
<evidence type="ECO:0000256" key="2">
    <source>
        <dbReference type="SAM" id="MobiDB-lite"/>
    </source>
</evidence>
<proteinExistence type="predicted"/>
<feature type="region of interest" description="Disordered" evidence="2">
    <location>
        <begin position="28"/>
        <end position="61"/>
    </location>
</feature>
<feature type="signal peptide" evidence="4">
    <location>
        <begin position="1"/>
        <end position="27"/>
    </location>
</feature>
<dbReference type="EMBL" id="CP032630">
    <property type="protein sequence ID" value="AYF97293.1"/>
    <property type="molecule type" value="Genomic_DNA"/>
</dbReference>
<keyword evidence="7" id="KW-1185">Reference proteome</keyword>
<organism evidence="6 7">
    <name type="scientific">Protaetiibacter intestinalis</name>
    <dbReference type="NCBI Taxonomy" id="2419774"/>
    <lineage>
        <taxon>Bacteria</taxon>
        <taxon>Bacillati</taxon>
        <taxon>Actinomycetota</taxon>
        <taxon>Actinomycetes</taxon>
        <taxon>Micrococcales</taxon>
        <taxon>Microbacteriaceae</taxon>
        <taxon>Protaetiibacter</taxon>
    </lineage>
</organism>
<keyword evidence="4" id="KW-0732">Signal</keyword>
<evidence type="ECO:0000256" key="4">
    <source>
        <dbReference type="SAM" id="SignalP"/>
    </source>
</evidence>
<sequence>MRHIPRFPAALAALAAAGIALSGCSAASSGADSASDRGGTSEYAPQAVDAGSTADVESTSSQEQALVITGTVTITADDPIAAAERATEIADAAGGRVDARSENAPRDGRAASATLTLRIPADQLEQVRADLKELGSVDESAFDTVGVGDRQRDLDSRITTLRASIARYTAWLADADTTADLLALESAISERQTQLESLEAEQRELADQVAMSTVTLVLRAEALAPPPEGPTNFWEGLVAGWSGFAAFWAAVAVALGVGLPWLVTLGIVITVVVLVARRVGRAAPPTAPPTAS</sequence>
<dbReference type="PROSITE" id="PS51257">
    <property type="entry name" value="PROKAR_LIPOPROTEIN"/>
    <property type="match status" value="1"/>
</dbReference>
<feature type="transmembrane region" description="Helical" evidence="3">
    <location>
        <begin position="247"/>
        <end position="276"/>
    </location>
</feature>
<evidence type="ECO:0000256" key="1">
    <source>
        <dbReference type="SAM" id="Coils"/>
    </source>
</evidence>